<evidence type="ECO:0000256" key="18">
    <source>
        <dbReference type="ARBA" id="ARBA00023285"/>
    </source>
</evidence>
<evidence type="ECO:0000256" key="8">
    <source>
        <dbReference type="ARBA" id="ARBA00013031"/>
    </source>
</evidence>
<evidence type="ECO:0000256" key="3">
    <source>
        <dbReference type="ARBA" id="ARBA00001941"/>
    </source>
</evidence>
<comment type="cofactor">
    <cofactor evidence="2">
        <name>NAD(+)</name>
        <dbReference type="ChEBI" id="CHEBI:57540"/>
    </cofactor>
</comment>
<feature type="domain" description="3-dehydroquinate synthase C-terminal" evidence="20">
    <location>
        <begin position="150"/>
        <end position="298"/>
    </location>
</feature>
<dbReference type="FunFam" id="3.40.50.1970:FF:000007">
    <property type="entry name" value="Pentafunctional AROM polypeptide"/>
    <property type="match status" value="1"/>
</dbReference>
<comment type="catalytic activity">
    <reaction evidence="1">
        <text>7-phospho-2-dehydro-3-deoxy-D-arabino-heptonate = 3-dehydroquinate + phosphate</text>
        <dbReference type="Rhea" id="RHEA:21968"/>
        <dbReference type="ChEBI" id="CHEBI:32364"/>
        <dbReference type="ChEBI" id="CHEBI:43474"/>
        <dbReference type="ChEBI" id="CHEBI:58394"/>
        <dbReference type="EC" id="4.2.3.4"/>
    </reaction>
</comment>
<evidence type="ECO:0000313" key="21">
    <source>
        <dbReference type="EMBL" id="SVA09274.1"/>
    </source>
</evidence>
<dbReference type="SUPFAM" id="SSF56796">
    <property type="entry name" value="Dehydroquinate synthase-like"/>
    <property type="match status" value="1"/>
</dbReference>
<evidence type="ECO:0000256" key="6">
    <source>
        <dbReference type="ARBA" id="ARBA00004661"/>
    </source>
</evidence>
<evidence type="ECO:0000256" key="1">
    <source>
        <dbReference type="ARBA" id="ARBA00001393"/>
    </source>
</evidence>
<keyword evidence="10" id="KW-0963">Cytoplasm</keyword>
<dbReference type="InterPro" id="IPR030963">
    <property type="entry name" value="DHQ_synth_fam"/>
</dbReference>
<evidence type="ECO:0000256" key="2">
    <source>
        <dbReference type="ARBA" id="ARBA00001911"/>
    </source>
</evidence>
<evidence type="ECO:0000256" key="13">
    <source>
        <dbReference type="ARBA" id="ARBA00022741"/>
    </source>
</evidence>
<dbReference type="GO" id="GO:0046872">
    <property type="term" value="F:metal ion binding"/>
    <property type="evidence" value="ECO:0007669"/>
    <property type="project" value="UniProtKB-KW"/>
</dbReference>
<dbReference type="PANTHER" id="PTHR43622:SF7">
    <property type="entry name" value="3-DEHYDROQUINATE SYNTHASE, CHLOROPLASTIC"/>
    <property type="match status" value="1"/>
</dbReference>
<dbReference type="Gene3D" id="3.40.50.1970">
    <property type="match status" value="1"/>
</dbReference>
<keyword evidence="17" id="KW-0456">Lyase</keyword>
<evidence type="ECO:0000256" key="7">
    <source>
        <dbReference type="ARBA" id="ARBA00005412"/>
    </source>
</evidence>
<reference evidence="21" key="1">
    <citation type="submission" date="2018-05" db="EMBL/GenBank/DDBJ databases">
        <authorList>
            <person name="Lanie J.A."/>
            <person name="Ng W.-L."/>
            <person name="Kazmierczak K.M."/>
            <person name="Andrzejewski T.M."/>
            <person name="Davidsen T.M."/>
            <person name="Wayne K.J."/>
            <person name="Tettelin H."/>
            <person name="Glass J.I."/>
            <person name="Rusch D."/>
            <person name="Podicherti R."/>
            <person name="Tsui H.-C.T."/>
            <person name="Winkler M.E."/>
        </authorList>
    </citation>
    <scope>NUCLEOTIDE SEQUENCE</scope>
</reference>
<dbReference type="GO" id="GO:0008652">
    <property type="term" value="P:amino acid biosynthetic process"/>
    <property type="evidence" value="ECO:0007669"/>
    <property type="project" value="UniProtKB-KW"/>
</dbReference>
<dbReference type="NCBIfam" id="TIGR01357">
    <property type="entry name" value="aroB"/>
    <property type="match status" value="1"/>
</dbReference>
<feature type="domain" description="3-dehydroquinate synthase N-terminal" evidence="19">
    <location>
        <begin position="36"/>
        <end position="148"/>
    </location>
</feature>
<evidence type="ECO:0000256" key="11">
    <source>
        <dbReference type="ARBA" id="ARBA00022605"/>
    </source>
</evidence>
<dbReference type="GO" id="GO:0005737">
    <property type="term" value="C:cytoplasm"/>
    <property type="evidence" value="ECO:0007669"/>
    <property type="project" value="UniProtKB-SubCell"/>
</dbReference>
<dbReference type="GO" id="GO:0009073">
    <property type="term" value="P:aromatic amino acid family biosynthetic process"/>
    <property type="evidence" value="ECO:0007669"/>
    <property type="project" value="UniProtKB-KW"/>
</dbReference>
<evidence type="ECO:0000256" key="17">
    <source>
        <dbReference type="ARBA" id="ARBA00023239"/>
    </source>
</evidence>
<dbReference type="InterPro" id="IPR016037">
    <property type="entry name" value="DHQ_synth_AroB"/>
</dbReference>
<evidence type="ECO:0000256" key="12">
    <source>
        <dbReference type="ARBA" id="ARBA00022723"/>
    </source>
</evidence>
<evidence type="ECO:0000256" key="5">
    <source>
        <dbReference type="ARBA" id="ARBA00004496"/>
    </source>
</evidence>
<dbReference type="PIRSF" id="PIRSF001455">
    <property type="entry name" value="DHQ_synth"/>
    <property type="match status" value="1"/>
</dbReference>
<comment type="cofactor">
    <cofactor evidence="4">
        <name>Zn(2+)</name>
        <dbReference type="ChEBI" id="CHEBI:29105"/>
    </cofactor>
</comment>
<comment type="subcellular location">
    <subcellularLocation>
        <location evidence="5">Cytoplasm</location>
    </subcellularLocation>
</comment>
<dbReference type="InterPro" id="IPR030960">
    <property type="entry name" value="DHQS/DOIS_N"/>
</dbReference>
<keyword evidence="11" id="KW-0028">Amino-acid biosynthesis</keyword>
<dbReference type="EC" id="4.2.3.4" evidence="8"/>
<evidence type="ECO:0000256" key="9">
    <source>
        <dbReference type="ARBA" id="ARBA00017684"/>
    </source>
</evidence>
<comment type="pathway">
    <text evidence="6">Metabolic intermediate biosynthesis; chorismate biosynthesis; chorismate from D-erythrose 4-phosphate and phosphoenolpyruvate: step 2/7.</text>
</comment>
<evidence type="ECO:0000259" key="20">
    <source>
        <dbReference type="Pfam" id="PF24621"/>
    </source>
</evidence>
<organism evidence="21">
    <name type="scientific">marine metagenome</name>
    <dbReference type="NCBI Taxonomy" id="408172"/>
    <lineage>
        <taxon>unclassified sequences</taxon>
        <taxon>metagenomes</taxon>
        <taxon>ecological metagenomes</taxon>
    </lineage>
</organism>
<dbReference type="InterPro" id="IPR056179">
    <property type="entry name" value="DHQS_C"/>
</dbReference>
<accession>A0A381T0T0</accession>
<comment type="similarity">
    <text evidence="7">Belongs to the sugar phosphate cyclases superfamily. Dehydroquinate synthase family.</text>
</comment>
<dbReference type="GO" id="GO:0003856">
    <property type="term" value="F:3-dehydroquinate synthase activity"/>
    <property type="evidence" value="ECO:0007669"/>
    <property type="project" value="UniProtKB-EC"/>
</dbReference>
<keyword evidence="12" id="KW-0479">Metal-binding</keyword>
<evidence type="ECO:0000259" key="19">
    <source>
        <dbReference type="Pfam" id="PF01761"/>
    </source>
</evidence>
<name>A0A381T0T0_9ZZZZ</name>
<evidence type="ECO:0000256" key="15">
    <source>
        <dbReference type="ARBA" id="ARBA00023027"/>
    </source>
</evidence>
<gene>
    <name evidence="21" type="ORF">METZ01_LOCUS62128</name>
</gene>
<dbReference type="PANTHER" id="PTHR43622">
    <property type="entry name" value="3-DEHYDROQUINATE SYNTHASE"/>
    <property type="match status" value="1"/>
</dbReference>
<dbReference type="Pfam" id="PF24621">
    <property type="entry name" value="DHQS_C"/>
    <property type="match status" value="1"/>
</dbReference>
<keyword evidence="15" id="KW-0520">NAD</keyword>
<dbReference type="Gene3D" id="1.20.1090.10">
    <property type="entry name" value="Dehydroquinate synthase-like - alpha domain"/>
    <property type="match status" value="1"/>
</dbReference>
<comment type="cofactor">
    <cofactor evidence="3">
        <name>Co(2+)</name>
        <dbReference type="ChEBI" id="CHEBI:48828"/>
    </cofactor>
</comment>
<keyword evidence="13" id="KW-0547">Nucleotide-binding</keyword>
<evidence type="ECO:0000256" key="4">
    <source>
        <dbReference type="ARBA" id="ARBA00001947"/>
    </source>
</evidence>
<keyword evidence="18" id="KW-0170">Cobalt</keyword>
<keyword evidence="14" id="KW-0862">Zinc</keyword>
<evidence type="ECO:0000256" key="14">
    <source>
        <dbReference type="ARBA" id="ARBA00022833"/>
    </source>
</evidence>
<proteinExistence type="inferred from homology"/>
<dbReference type="GO" id="GO:0000166">
    <property type="term" value="F:nucleotide binding"/>
    <property type="evidence" value="ECO:0007669"/>
    <property type="project" value="UniProtKB-KW"/>
</dbReference>
<evidence type="ECO:0000256" key="10">
    <source>
        <dbReference type="ARBA" id="ARBA00022490"/>
    </source>
</evidence>
<sequence length="330" mass="37362">MKSELRTDSKKFIIVDSKVSKKINKIIKNKKNVFLITVKGSEKLKSINSYWKIISKLLQKKIDRSSTIISIGGGTVGDLCGFISNTILRGVKFSLIPTTLLSQVDSSIGGKNGINSKYGKNLIGTFYQPDIVIIDPTILRSLPLKQLRTGYAEIVKHALINDKNFYIWLKKNLKNILLLKKNPLCYAILKSIKIKEKYVTSDEKEKLVNSSSRAMLNFGHTFGHALESINKYRSNLTHGEAISIGMILATKISYRMKNIRRSELDDIIYHFKQAGLPYSTKSMINNKLYKAITADKKNTNNKINLILLKKVGEAYYKRGLNITELKNLIN</sequence>
<dbReference type="InterPro" id="IPR050071">
    <property type="entry name" value="Dehydroquinate_synthase"/>
</dbReference>
<keyword evidence="16" id="KW-0057">Aromatic amino acid biosynthesis</keyword>
<evidence type="ECO:0000256" key="16">
    <source>
        <dbReference type="ARBA" id="ARBA00023141"/>
    </source>
</evidence>
<protein>
    <recommendedName>
        <fullName evidence="9">3-dehydroquinate synthase</fullName>
        <ecNumber evidence="8">4.2.3.4</ecNumber>
    </recommendedName>
</protein>
<dbReference type="EMBL" id="UINC01003791">
    <property type="protein sequence ID" value="SVA09274.1"/>
    <property type="molecule type" value="Genomic_DNA"/>
</dbReference>
<dbReference type="Pfam" id="PF01761">
    <property type="entry name" value="DHQ_synthase"/>
    <property type="match status" value="1"/>
</dbReference>
<dbReference type="AlphaFoldDB" id="A0A381T0T0"/>
<dbReference type="CDD" id="cd08195">
    <property type="entry name" value="DHQS"/>
    <property type="match status" value="1"/>
</dbReference>